<dbReference type="AlphaFoldDB" id="A0A0E9WSE3"/>
<reference evidence="2" key="1">
    <citation type="submission" date="2014-11" db="EMBL/GenBank/DDBJ databases">
        <authorList>
            <person name="Amaro Gonzalez C."/>
        </authorList>
    </citation>
    <scope>NUCLEOTIDE SEQUENCE</scope>
</reference>
<evidence type="ECO:0000256" key="1">
    <source>
        <dbReference type="SAM" id="MobiDB-lite"/>
    </source>
</evidence>
<sequence length="72" mass="8379">MFNPDEYCTHSSCSMIKANTVFPRKLSIFHPFFVCDIFLCPWRTAHAVDVGDKEPQSTQSPHNKINYWKSNN</sequence>
<feature type="compositionally biased region" description="Polar residues" evidence="1">
    <location>
        <begin position="56"/>
        <end position="72"/>
    </location>
</feature>
<name>A0A0E9WSE3_ANGAN</name>
<proteinExistence type="predicted"/>
<reference evidence="2" key="2">
    <citation type="journal article" date="2015" name="Fish Shellfish Immunol.">
        <title>Early steps in the European eel (Anguilla anguilla)-Vibrio vulnificus interaction in the gills: Role of the RtxA13 toxin.</title>
        <authorList>
            <person name="Callol A."/>
            <person name="Pajuelo D."/>
            <person name="Ebbesson L."/>
            <person name="Teles M."/>
            <person name="MacKenzie S."/>
            <person name="Amaro C."/>
        </authorList>
    </citation>
    <scope>NUCLEOTIDE SEQUENCE</scope>
</reference>
<dbReference type="EMBL" id="GBXM01016107">
    <property type="protein sequence ID" value="JAH92470.1"/>
    <property type="molecule type" value="Transcribed_RNA"/>
</dbReference>
<evidence type="ECO:0000313" key="2">
    <source>
        <dbReference type="EMBL" id="JAH92470.1"/>
    </source>
</evidence>
<accession>A0A0E9WSE3</accession>
<feature type="region of interest" description="Disordered" evidence="1">
    <location>
        <begin position="51"/>
        <end position="72"/>
    </location>
</feature>
<organism evidence="2">
    <name type="scientific">Anguilla anguilla</name>
    <name type="common">European freshwater eel</name>
    <name type="synonym">Muraena anguilla</name>
    <dbReference type="NCBI Taxonomy" id="7936"/>
    <lineage>
        <taxon>Eukaryota</taxon>
        <taxon>Metazoa</taxon>
        <taxon>Chordata</taxon>
        <taxon>Craniata</taxon>
        <taxon>Vertebrata</taxon>
        <taxon>Euteleostomi</taxon>
        <taxon>Actinopterygii</taxon>
        <taxon>Neopterygii</taxon>
        <taxon>Teleostei</taxon>
        <taxon>Anguilliformes</taxon>
        <taxon>Anguillidae</taxon>
        <taxon>Anguilla</taxon>
    </lineage>
</organism>
<protein>
    <submittedName>
        <fullName evidence="2">Uncharacterized protein</fullName>
    </submittedName>
</protein>